<dbReference type="AlphaFoldDB" id="A0A6J4VGJ6"/>
<proteinExistence type="predicted"/>
<protein>
    <submittedName>
        <fullName evidence="1">Uncharacterized protein</fullName>
    </submittedName>
</protein>
<accession>A0A6J4VGJ6</accession>
<dbReference type="EMBL" id="CADCWK010000396">
    <property type="protein sequence ID" value="CAA9576670.1"/>
    <property type="molecule type" value="Genomic_DNA"/>
</dbReference>
<name>A0A6J4VGJ6_9BACT</name>
<reference evidence="1" key="1">
    <citation type="submission" date="2020-02" db="EMBL/GenBank/DDBJ databases">
        <authorList>
            <person name="Meier V. D."/>
        </authorList>
    </citation>
    <scope>NUCLEOTIDE SEQUENCE</scope>
    <source>
        <strain evidence="1">AVDCRST_MAG33</strain>
    </source>
</reference>
<evidence type="ECO:0000313" key="1">
    <source>
        <dbReference type="EMBL" id="CAA9576670.1"/>
    </source>
</evidence>
<organism evidence="1">
    <name type="scientific">uncultured Thermomicrobiales bacterium</name>
    <dbReference type="NCBI Taxonomy" id="1645740"/>
    <lineage>
        <taxon>Bacteria</taxon>
        <taxon>Pseudomonadati</taxon>
        <taxon>Thermomicrobiota</taxon>
        <taxon>Thermomicrobia</taxon>
        <taxon>Thermomicrobiales</taxon>
        <taxon>environmental samples</taxon>
    </lineage>
</organism>
<gene>
    <name evidence="1" type="ORF">AVDCRST_MAG33-3125</name>
</gene>
<sequence>MTDEWWVEDEWWRDPISRHYLEVQLADGTVRTIYHDTVADSWHRQAY</sequence>